<gene>
    <name evidence="1" type="ORF">CWE12_03630</name>
</gene>
<evidence type="ECO:0000313" key="1">
    <source>
        <dbReference type="EMBL" id="RUO32092.1"/>
    </source>
</evidence>
<proteinExistence type="predicted"/>
<comment type="caution">
    <text evidence="1">The sequence shown here is derived from an EMBL/GenBank/DDBJ whole genome shotgun (WGS) entry which is preliminary data.</text>
</comment>
<reference evidence="1 2" key="1">
    <citation type="journal article" date="2018" name="Front. Microbiol.">
        <title>Genome-Based Analysis Reveals the Taxonomy and Diversity of the Family Idiomarinaceae.</title>
        <authorList>
            <person name="Liu Y."/>
            <person name="Lai Q."/>
            <person name="Shao Z."/>
        </authorList>
    </citation>
    <scope>NUCLEOTIDE SEQUENCE [LARGE SCALE GENOMIC DNA]</scope>
    <source>
        <strain evidence="1 2">GBSy1</strain>
    </source>
</reference>
<dbReference type="RefSeq" id="WP_126788294.1">
    <property type="nucleotide sequence ID" value="NZ_PIPN01000001.1"/>
</dbReference>
<dbReference type="InterPro" id="IPR007411">
    <property type="entry name" value="EpmC"/>
</dbReference>
<dbReference type="Pfam" id="PF04315">
    <property type="entry name" value="EpmC"/>
    <property type="match status" value="1"/>
</dbReference>
<keyword evidence="1" id="KW-0648">Protein biosynthesis</keyword>
<organism evidence="1 2">
    <name type="scientific">Aliidiomarina sedimenti</name>
    <dbReference type="NCBI Taxonomy" id="1933879"/>
    <lineage>
        <taxon>Bacteria</taxon>
        <taxon>Pseudomonadati</taxon>
        <taxon>Pseudomonadota</taxon>
        <taxon>Gammaproteobacteria</taxon>
        <taxon>Alteromonadales</taxon>
        <taxon>Idiomarinaceae</taxon>
        <taxon>Aliidiomarina</taxon>
    </lineage>
</organism>
<dbReference type="EMBL" id="PIPN01000001">
    <property type="protein sequence ID" value="RUO32092.1"/>
    <property type="molecule type" value="Genomic_DNA"/>
</dbReference>
<name>A0ABY0C2R3_9GAMM</name>
<evidence type="ECO:0000313" key="2">
    <source>
        <dbReference type="Proteomes" id="UP000287410"/>
    </source>
</evidence>
<accession>A0ABY0C2R3</accession>
<dbReference type="Proteomes" id="UP000287410">
    <property type="component" value="Unassembled WGS sequence"/>
</dbReference>
<keyword evidence="1" id="KW-0251">Elongation factor</keyword>
<keyword evidence="2" id="KW-1185">Reference proteome</keyword>
<dbReference type="GO" id="GO:0003746">
    <property type="term" value="F:translation elongation factor activity"/>
    <property type="evidence" value="ECO:0007669"/>
    <property type="project" value="UniProtKB-KW"/>
</dbReference>
<protein>
    <submittedName>
        <fullName evidence="1">Elongation factor P hydroxylase</fullName>
    </submittedName>
</protein>
<sequence>MTAGLTHTIEDVIDVFNATFAESHNTRLISGSHEPLYLPSSNRCSYHRIVFAHGFYRSALHEIAHWCVAGRVRRHLVDYGYWYKPDGRNGDEQRQFEQVECKPQALELLFCLSAGHDFEVSCDNLAAADPDAVNVAAFDQAVRAQLADYLQTGLPQRAARFATALQQFYRTPEIEVGRLYHAA</sequence>